<dbReference type="Proteomes" id="UP000321331">
    <property type="component" value="Unassembled WGS sequence"/>
</dbReference>
<sequence length="231" mass="26365">MRYFVAKSFAQVLGIDVSPHMIPENPPDNMELQVDDLNGRQVAVSKSSKWSPGASMRIAGEAIFETFSAPRPVAMVQTILGKPAAIQRSAGTTSISQLDEKRRFYGSRVETLDVANVRLVEWMSFSDFQLLIAQARSEASNPAFKVRFLGSWLKKGRILISDVQVLGLKARKERKRTATNTHEVAARPFYDFQGMIRNDWWMDTRYRQFGPDVQESYYQRPQQVRDLTISR</sequence>
<protein>
    <submittedName>
        <fullName evidence="1">Uncharacterized protein</fullName>
    </submittedName>
</protein>
<dbReference type="AlphaFoldDB" id="A0A5C6TMR5"/>
<gene>
    <name evidence="1" type="ORF">FocTR4_00006520</name>
</gene>
<evidence type="ECO:0000313" key="1">
    <source>
        <dbReference type="EMBL" id="TXC11111.1"/>
    </source>
</evidence>
<comment type="caution">
    <text evidence="1">The sequence shown here is derived from an EMBL/GenBank/DDBJ whole genome shotgun (WGS) entry which is preliminary data.</text>
</comment>
<reference evidence="1 2" key="1">
    <citation type="submission" date="2019-07" db="EMBL/GenBank/DDBJ databases">
        <title>The First High-Quality Draft Genome Sequence of the Causal Agent of the Current Panama Disease Epidemic.</title>
        <authorList>
            <person name="Warmington R.J."/>
            <person name="Kay W."/>
            <person name="Jeffries A."/>
            <person name="Bebber D."/>
            <person name="Moore K."/>
            <person name="Studholme D.J."/>
        </authorList>
    </citation>
    <scope>NUCLEOTIDE SEQUENCE [LARGE SCALE GENOMIC DNA]</scope>
    <source>
        <strain evidence="1 2">TR4</strain>
    </source>
</reference>
<accession>A0A5C6TMR5</accession>
<proteinExistence type="predicted"/>
<organism evidence="1 2">
    <name type="scientific">Fusarium oxysporum f. sp. cubense</name>
    <dbReference type="NCBI Taxonomy" id="61366"/>
    <lineage>
        <taxon>Eukaryota</taxon>
        <taxon>Fungi</taxon>
        <taxon>Dikarya</taxon>
        <taxon>Ascomycota</taxon>
        <taxon>Pezizomycotina</taxon>
        <taxon>Sordariomycetes</taxon>
        <taxon>Hypocreomycetidae</taxon>
        <taxon>Hypocreales</taxon>
        <taxon>Nectriaceae</taxon>
        <taxon>Fusarium</taxon>
        <taxon>Fusarium oxysporum species complex</taxon>
    </lineage>
</organism>
<dbReference type="EMBL" id="VMNF01000003">
    <property type="protein sequence ID" value="TXC11111.1"/>
    <property type="molecule type" value="Genomic_DNA"/>
</dbReference>
<evidence type="ECO:0000313" key="2">
    <source>
        <dbReference type="Proteomes" id="UP000321331"/>
    </source>
</evidence>
<name>A0A5C6TMR5_FUSOC</name>